<sequence>MSATASALSRKDRLLTRVSRNVARIHTTLFRFSDGRFGRRFRGGDVLLLTVRGRRSGRAFTTPLLHVRDGRDYIVAASNGGIDCEPQWWLNLLADPHGEVEAGEGRVRVTASEAQGEERGLLWARLVESFSGYEDYQAAVRRRIAVVRLSPVPATDAPSASR</sequence>
<dbReference type="InterPro" id="IPR004378">
    <property type="entry name" value="F420H2_quin_Rdtase"/>
</dbReference>
<proteinExistence type="inferred from homology"/>
<evidence type="ECO:0008006" key="5">
    <source>
        <dbReference type="Google" id="ProtNLM"/>
    </source>
</evidence>
<dbReference type="GO" id="GO:0016491">
    <property type="term" value="F:oxidoreductase activity"/>
    <property type="evidence" value="ECO:0007669"/>
    <property type="project" value="InterPro"/>
</dbReference>
<dbReference type="AlphaFoldDB" id="A0A8J3WK96"/>
<dbReference type="InterPro" id="IPR012349">
    <property type="entry name" value="Split_barrel_FMN-bd"/>
</dbReference>
<evidence type="ECO:0000256" key="2">
    <source>
        <dbReference type="ARBA" id="ARBA00049106"/>
    </source>
</evidence>
<comment type="catalytic activity">
    <reaction evidence="2">
        <text>oxidized coenzyme F420-(gamma-L-Glu)(n) + a quinol + H(+) = reduced coenzyme F420-(gamma-L-Glu)(n) + a quinone</text>
        <dbReference type="Rhea" id="RHEA:39663"/>
        <dbReference type="Rhea" id="RHEA-COMP:12939"/>
        <dbReference type="Rhea" id="RHEA-COMP:14378"/>
        <dbReference type="ChEBI" id="CHEBI:15378"/>
        <dbReference type="ChEBI" id="CHEBI:24646"/>
        <dbReference type="ChEBI" id="CHEBI:132124"/>
        <dbReference type="ChEBI" id="CHEBI:133980"/>
        <dbReference type="ChEBI" id="CHEBI:139511"/>
    </reaction>
</comment>
<evidence type="ECO:0000313" key="3">
    <source>
        <dbReference type="EMBL" id="GIH90601.1"/>
    </source>
</evidence>
<dbReference type="GO" id="GO:0070967">
    <property type="term" value="F:coenzyme F420 binding"/>
    <property type="evidence" value="ECO:0007669"/>
    <property type="project" value="TreeGrafter"/>
</dbReference>
<dbReference type="EMBL" id="BOOJ01000012">
    <property type="protein sequence ID" value="GIH90601.1"/>
    <property type="molecule type" value="Genomic_DNA"/>
</dbReference>
<dbReference type="PANTHER" id="PTHR39428:SF3">
    <property type="entry name" value="DEAZAFLAVIN-DEPENDENT NITROREDUCTASE"/>
    <property type="match status" value="1"/>
</dbReference>
<reference evidence="3 4" key="1">
    <citation type="submission" date="2021-01" db="EMBL/GenBank/DDBJ databases">
        <title>Whole genome shotgun sequence of Planobispora siamensis NBRC 107568.</title>
        <authorList>
            <person name="Komaki H."/>
            <person name="Tamura T."/>
        </authorList>
    </citation>
    <scope>NUCLEOTIDE SEQUENCE [LARGE SCALE GENOMIC DNA]</scope>
    <source>
        <strain evidence="3 4">NBRC 107568</strain>
    </source>
</reference>
<evidence type="ECO:0000256" key="1">
    <source>
        <dbReference type="ARBA" id="ARBA00008710"/>
    </source>
</evidence>
<dbReference type="Pfam" id="PF04075">
    <property type="entry name" value="F420H2_quin_red"/>
    <property type="match status" value="1"/>
</dbReference>
<dbReference type="Proteomes" id="UP000619788">
    <property type="component" value="Unassembled WGS sequence"/>
</dbReference>
<comment type="caution">
    <text evidence="3">The sequence shown here is derived from an EMBL/GenBank/DDBJ whole genome shotgun (WGS) entry which is preliminary data.</text>
</comment>
<evidence type="ECO:0000313" key="4">
    <source>
        <dbReference type="Proteomes" id="UP000619788"/>
    </source>
</evidence>
<name>A0A8J3WK96_9ACTN</name>
<organism evidence="3 4">
    <name type="scientific">Planobispora siamensis</name>
    <dbReference type="NCBI Taxonomy" id="936338"/>
    <lineage>
        <taxon>Bacteria</taxon>
        <taxon>Bacillati</taxon>
        <taxon>Actinomycetota</taxon>
        <taxon>Actinomycetes</taxon>
        <taxon>Streptosporangiales</taxon>
        <taxon>Streptosporangiaceae</taxon>
        <taxon>Planobispora</taxon>
    </lineage>
</organism>
<gene>
    <name evidence="3" type="ORF">Psi01_12310</name>
</gene>
<keyword evidence="4" id="KW-1185">Reference proteome</keyword>
<dbReference type="GO" id="GO:0005886">
    <property type="term" value="C:plasma membrane"/>
    <property type="evidence" value="ECO:0007669"/>
    <property type="project" value="TreeGrafter"/>
</dbReference>
<dbReference type="PANTHER" id="PTHR39428">
    <property type="entry name" value="F420H(2)-DEPENDENT QUINONE REDUCTASE RV1261C"/>
    <property type="match status" value="1"/>
</dbReference>
<comment type="similarity">
    <text evidence="1">Belongs to the F420H(2)-dependent quinone reductase family.</text>
</comment>
<dbReference type="NCBIfam" id="TIGR00026">
    <property type="entry name" value="hi_GC_TIGR00026"/>
    <property type="match status" value="1"/>
</dbReference>
<dbReference type="Gene3D" id="2.30.110.10">
    <property type="entry name" value="Electron Transport, Fmn-binding Protein, Chain A"/>
    <property type="match status" value="1"/>
</dbReference>
<accession>A0A8J3WK96</accession>
<dbReference type="RefSeq" id="WP_204062948.1">
    <property type="nucleotide sequence ID" value="NZ_BOOJ01000012.1"/>
</dbReference>
<protein>
    <recommendedName>
        <fullName evidence="5">Deazaflavin-dependent oxidoreductase, nitroreductase family</fullName>
    </recommendedName>
</protein>